<dbReference type="InterPro" id="IPR007016">
    <property type="entry name" value="O-antigen_ligase-rel_domated"/>
</dbReference>
<evidence type="ECO:0000256" key="3">
    <source>
        <dbReference type="ARBA" id="ARBA00022989"/>
    </source>
</evidence>
<dbReference type="RefSeq" id="WP_006869302.1">
    <property type="nucleotide sequence ID" value="NZ_JH413796.1"/>
</dbReference>
<keyword evidence="2 5" id="KW-0812">Transmembrane</keyword>
<dbReference type="eggNOG" id="COG3307">
    <property type="taxonomic scope" value="Bacteria"/>
</dbReference>
<dbReference type="STRING" id="658187.LDG_5317"/>
<dbReference type="InParanoid" id="G9EJF5"/>
<evidence type="ECO:0000313" key="8">
    <source>
        <dbReference type="Proteomes" id="UP000002770"/>
    </source>
</evidence>
<feature type="transmembrane region" description="Helical" evidence="5">
    <location>
        <begin position="320"/>
        <end position="346"/>
    </location>
</feature>
<protein>
    <recommendedName>
        <fullName evidence="6">O-antigen ligase-related domain-containing protein</fullName>
    </recommendedName>
</protein>
<evidence type="ECO:0000259" key="6">
    <source>
        <dbReference type="Pfam" id="PF04932"/>
    </source>
</evidence>
<feature type="transmembrane region" description="Helical" evidence="5">
    <location>
        <begin position="116"/>
        <end position="133"/>
    </location>
</feature>
<dbReference type="OrthoDB" id="9795248at2"/>
<proteinExistence type="predicted"/>
<dbReference type="InterPro" id="IPR051533">
    <property type="entry name" value="WaaL-like"/>
</dbReference>
<evidence type="ECO:0000256" key="1">
    <source>
        <dbReference type="ARBA" id="ARBA00004141"/>
    </source>
</evidence>
<accession>G9EJF5</accession>
<evidence type="ECO:0000256" key="5">
    <source>
        <dbReference type="SAM" id="Phobius"/>
    </source>
</evidence>
<feature type="transmembrane region" description="Helical" evidence="5">
    <location>
        <begin position="202"/>
        <end position="218"/>
    </location>
</feature>
<keyword evidence="4 5" id="KW-0472">Membrane</keyword>
<dbReference type="HOGENOM" id="CLU_051481_0_0_6"/>
<evidence type="ECO:0000256" key="2">
    <source>
        <dbReference type="ARBA" id="ARBA00022692"/>
    </source>
</evidence>
<name>G9EJF5_9GAMM</name>
<feature type="transmembrane region" description="Helical" evidence="5">
    <location>
        <begin position="358"/>
        <end position="391"/>
    </location>
</feature>
<reference evidence="7 8" key="1">
    <citation type="journal article" date="2011" name="BMC Genomics">
        <title>Insight into cross-talk between intra-amoebal pathogens.</title>
        <authorList>
            <person name="Gimenez G."/>
            <person name="Bertelli C."/>
            <person name="Moliner C."/>
            <person name="Robert C."/>
            <person name="Raoult D."/>
            <person name="Fournier P.E."/>
            <person name="Greub G."/>
        </authorList>
    </citation>
    <scope>NUCLEOTIDE SEQUENCE [LARGE SCALE GENOMIC DNA]</scope>
    <source>
        <strain evidence="7 8">LLAP12</strain>
    </source>
</reference>
<feature type="domain" description="O-antigen ligase-related" evidence="6">
    <location>
        <begin position="195"/>
        <end position="336"/>
    </location>
</feature>
<dbReference type="PANTHER" id="PTHR37422">
    <property type="entry name" value="TEICHURONIC ACID BIOSYNTHESIS PROTEIN TUAE"/>
    <property type="match status" value="1"/>
</dbReference>
<evidence type="ECO:0000313" key="7">
    <source>
        <dbReference type="EMBL" id="EHL32721.1"/>
    </source>
</evidence>
<keyword evidence="8" id="KW-1185">Reference proteome</keyword>
<dbReference type="Proteomes" id="UP000002770">
    <property type="component" value="Unassembled WGS sequence"/>
</dbReference>
<feature type="transmembrane region" description="Helical" evidence="5">
    <location>
        <begin position="225"/>
        <end position="243"/>
    </location>
</feature>
<comment type="subcellular location">
    <subcellularLocation>
        <location evidence="1">Membrane</location>
        <topology evidence="1">Multi-pass membrane protein</topology>
    </subcellularLocation>
</comment>
<feature type="transmembrane region" description="Helical" evidence="5">
    <location>
        <begin position="153"/>
        <end position="172"/>
    </location>
</feature>
<gene>
    <name evidence="7" type="ORF">LDG_5317</name>
</gene>
<sequence length="419" mass="47164">MKRILSEEKSVLIVSFFLVLFVFCIPISASLKSISSVFCLTAILFIPHYRKHLFDAFNTLWARVGLVFFAYVVLACFWSDAPFSMRLSMTDKYLKLIYLPILAVGFINPKTRRWAFNAYFAIMIVTCFVSFLKQKGLVTINNMEDTGEVFHNHIATGFMVALAVYFAGILSFEAHLNKWLRAYYLFMVALGSYQIFFLNTGRTGYVVYGLLISLLLVQKLPLKKAMIGFTLFCAAIGLIYLASPLMQVRTAALISDIKFLQQHEENTSLGFRVQFHDYAHSLFNQHPLIGVGTGAFKYSYARDQPVPAWDRKLNDPHSQYWLTLAEHGIIGITLLLLFIGTLFITIFQLSKETRPIPLGILVAFCFGGFTDSILCFSTVGTLLIVFCALGFSELLEKNTVRVVANDDVLSPPNGAELAV</sequence>
<feature type="transmembrane region" description="Helical" evidence="5">
    <location>
        <begin position="34"/>
        <end position="49"/>
    </location>
</feature>
<keyword evidence="3 5" id="KW-1133">Transmembrane helix</keyword>
<feature type="transmembrane region" description="Helical" evidence="5">
    <location>
        <begin position="61"/>
        <end position="81"/>
    </location>
</feature>
<organism evidence="7 8">
    <name type="scientific">Legionella drancourtii LLAP12</name>
    <dbReference type="NCBI Taxonomy" id="658187"/>
    <lineage>
        <taxon>Bacteria</taxon>
        <taxon>Pseudomonadati</taxon>
        <taxon>Pseudomonadota</taxon>
        <taxon>Gammaproteobacteria</taxon>
        <taxon>Legionellales</taxon>
        <taxon>Legionellaceae</taxon>
        <taxon>Legionella</taxon>
    </lineage>
</organism>
<dbReference type="GO" id="GO:0016020">
    <property type="term" value="C:membrane"/>
    <property type="evidence" value="ECO:0007669"/>
    <property type="project" value="UniProtKB-SubCell"/>
</dbReference>
<evidence type="ECO:0000256" key="4">
    <source>
        <dbReference type="ARBA" id="ARBA00023136"/>
    </source>
</evidence>
<dbReference type="EMBL" id="JH413796">
    <property type="protein sequence ID" value="EHL32721.1"/>
    <property type="molecule type" value="Genomic_DNA"/>
</dbReference>
<dbReference type="AlphaFoldDB" id="G9EJF5"/>
<dbReference type="PANTHER" id="PTHR37422:SF13">
    <property type="entry name" value="LIPOPOLYSACCHARIDE BIOSYNTHESIS PROTEIN PA4999-RELATED"/>
    <property type="match status" value="1"/>
</dbReference>
<dbReference type="Pfam" id="PF04932">
    <property type="entry name" value="Wzy_C"/>
    <property type="match status" value="1"/>
</dbReference>